<proteinExistence type="inferred from homology"/>
<name>A0A1S2LHE8_9BACI</name>
<dbReference type="Pfam" id="PF00015">
    <property type="entry name" value="MCPsignal"/>
    <property type="match status" value="1"/>
</dbReference>
<sequence length="672" mass="73524">MKSIKTRLIVYFSVLILLISISTGFLTLRNASKLIVEEAEVAIQSLVSEGASLTESRFESEFRYLEGLTNIAVLSNPDEEMSSKMAILLEKAEESDYIRLGVVDLKGNLYLSDSYGINNEIVNVKEREYYQNSLQGKRQIMPPTISVNSDDNGEMIIVKSIPMYFNNEITGVLVAVGEANFLNNIVDEMSYGEQGYAYIIDENGTVLAHPNREMVTGQFNPLEEVKVDESFQEVAHVFSRILDEKRGIDDYHYNGEHLYAAFAPIEGTNWSLVITAVEDEVLGAIPRLQWAIMVVSVIIFIISIVITFFIGSSITSPIIKIIKHSQHVADLDLTKDVPENLSKRRDEVGKLSVALQSVTDNLRTVIVDITKSAENVSASSEQLTATSQQSASSVEEVAQTIAEIASGASSQALSTEEGSEKAFLLGDTVAKDQIYLKELNEASEKVFVHVGEGLVEIDNLMNISAESSQATKEVETGILKTNDSAKKIGEASSVIAAIAEQTNLLALNAAIEAARAGEAGKGFSVVADEIRKLAEQSSNSTKIIDEVVKELQLNSNDAVKVMENVSVILKEQEVSVKETKQKYVTISDAMKEAENAVQKLNRSSQEIDKMKDDIIGTLQSLSAIAEENSASTEEVSATMEEQTASIEDISRASEELSNLAQSLQEIIAKFKV</sequence>
<keyword evidence="15" id="KW-1185">Reference proteome</keyword>
<dbReference type="Gene3D" id="1.10.287.950">
    <property type="entry name" value="Methyl-accepting chemotaxis protein"/>
    <property type="match status" value="1"/>
</dbReference>
<dbReference type="Proteomes" id="UP000179524">
    <property type="component" value="Unassembled WGS sequence"/>
</dbReference>
<dbReference type="PROSITE" id="PS50885">
    <property type="entry name" value="HAMP"/>
    <property type="match status" value="1"/>
</dbReference>
<protein>
    <submittedName>
        <fullName evidence="14">Methyl-accepting chemotaxis protein</fullName>
    </submittedName>
</protein>
<feature type="transmembrane region" description="Helical" evidence="11">
    <location>
        <begin position="290"/>
        <end position="310"/>
    </location>
</feature>
<evidence type="ECO:0000256" key="11">
    <source>
        <dbReference type="SAM" id="Phobius"/>
    </source>
</evidence>
<reference evidence="14 15" key="1">
    <citation type="submission" date="2016-10" db="EMBL/GenBank/DDBJ databases">
        <title>Draft genome sequences of four alkaliphilic bacteria belonging to the Anaerobacillus genus.</title>
        <authorList>
            <person name="Bassil N.M."/>
            <person name="Lloyd J.R."/>
        </authorList>
    </citation>
    <scope>NUCLEOTIDE SEQUENCE [LARGE SCALE GENOMIC DNA]</scope>
    <source>
        <strain evidence="14 15">DSM 18345</strain>
    </source>
</reference>
<keyword evidence="3" id="KW-0145">Chemotaxis</keyword>
<dbReference type="SMART" id="SM00283">
    <property type="entry name" value="MA"/>
    <property type="match status" value="1"/>
</dbReference>
<evidence type="ECO:0000256" key="8">
    <source>
        <dbReference type="ARBA" id="ARBA00029447"/>
    </source>
</evidence>
<evidence type="ECO:0000256" key="4">
    <source>
        <dbReference type="ARBA" id="ARBA00022692"/>
    </source>
</evidence>
<feature type="domain" description="HAMP" evidence="13">
    <location>
        <begin position="312"/>
        <end position="367"/>
    </location>
</feature>
<evidence type="ECO:0000259" key="13">
    <source>
        <dbReference type="PROSITE" id="PS50885"/>
    </source>
</evidence>
<dbReference type="GO" id="GO:0007165">
    <property type="term" value="P:signal transduction"/>
    <property type="evidence" value="ECO:0007669"/>
    <property type="project" value="UniProtKB-KW"/>
</dbReference>
<evidence type="ECO:0000256" key="3">
    <source>
        <dbReference type="ARBA" id="ARBA00022500"/>
    </source>
</evidence>
<evidence type="ECO:0000259" key="12">
    <source>
        <dbReference type="PROSITE" id="PS50111"/>
    </source>
</evidence>
<dbReference type="CDD" id="cd12912">
    <property type="entry name" value="PDC2_MCP_like"/>
    <property type="match status" value="1"/>
</dbReference>
<dbReference type="GO" id="GO:0006935">
    <property type="term" value="P:chemotaxis"/>
    <property type="evidence" value="ECO:0007669"/>
    <property type="project" value="UniProtKB-KW"/>
</dbReference>
<dbReference type="InterPro" id="IPR033479">
    <property type="entry name" value="dCache_1"/>
</dbReference>
<dbReference type="PANTHER" id="PTHR32089:SF112">
    <property type="entry name" value="LYSOZYME-LIKE PROTEIN-RELATED"/>
    <property type="match status" value="1"/>
</dbReference>
<organism evidence="14 15">
    <name type="scientific">Anaerobacillus alkalilacustris</name>
    <dbReference type="NCBI Taxonomy" id="393763"/>
    <lineage>
        <taxon>Bacteria</taxon>
        <taxon>Bacillati</taxon>
        <taxon>Bacillota</taxon>
        <taxon>Bacilli</taxon>
        <taxon>Bacillales</taxon>
        <taxon>Bacillaceae</taxon>
        <taxon>Anaerobacillus</taxon>
    </lineage>
</organism>
<comment type="subcellular location">
    <subcellularLocation>
        <location evidence="1">Cell membrane</location>
        <topology evidence="1">Multi-pass membrane protein</topology>
    </subcellularLocation>
</comment>
<keyword evidence="7 9" id="KW-0807">Transducer</keyword>
<evidence type="ECO:0000313" key="14">
    <source>
        <dbReference type="EMBL" id="OIJ11811.1"/>
    </source>
</evidence>
<evidence type="ECO:0000256" key="9">
    <source>
        <dbReference type="PROSITE-ProRule" id="PRU00284"/>
    </source>
</evidence>
<evidence type="ECO:0000256" key="5">
    <source>
        <dbReference type="ARBA" id="ARBA00022989"/>
    </source>
</evidence>
<comment type="similarity">
    <text evidence="8">Belongs to the methyl-accepting chemotaxis (MCP) protein family.</text>
</comment>
<dbReference type="SMART" id="SM00304">
    <property type="entry name" value="HAMP"/>
    <property type="match status" value="1"/>
</dbReference>
<dbReference type="GO" id="GO:0005886">
    <property type="term" value="C:plasma membrane"/>
    <property type="evidence" value="ECO:0007669"/>
    <property type="project" value="UniProtKB-SubCell"/>
</dbReference>
<feature type="domain" description="Methyl-accepting transducer" evidence="12">
    <location>
        <begin position="358"/>
        <end position="643"/>
    </location>
</feature>
<evidence type="ECO:0000256" key="1">
    <source>
        <dbReference type="ARBA" id="ARBA00004651"/>
    </source>
</evidence>
<comment type="caution">
    <text evidence="14">The sequence shown here is derived from an EMBL/GenBank/DDBJ whole genome shotgun (WGS) entry which is preliminary data.</text>
</comment>
<accession>A0A1S2LHE8</accession>
<dbReference type="Pfam" id="PF02743">
    <property type="entry name" value="dCache_1"/>
    <property type="match status" value="1"/>
</dbReference>
<dbReference type="PROSITE" id="PS50111">
    <property type="entry name" value="CHEMOTAXIS_TRANSDUC_2"/>
    <property type="match status" value="1"/>
</dbReference>
<keyword evidence="4 11" id="KW-0812">Transmembrane</keyword>
<evidence type="ECO:0000256" key="2">
    <source>
        <dbReference type="ARBA" id="ARBA00022475"/>
    </source>
</evidence>
<dbReference type="PANTHER" id="PTHR32089">
    <property type="entry name" value="METHYL-ACCEPTING CHEMOTAXIS PROTEIN MCPB"/>
    <property type="match status" value="1"/>
</dbReference>
<keyword evidence="6 11" id="KW-0472">Membrane</keyword>
<feature type="coiled-coil region" evidence="10">
    <location>
        <begin position="576"/>
        <end position="613"/>
    </location>
</feature>
<dbReference type="AlphaFoldDB" id="A0A1S2LHE8"/>
<dbReference type="RefSeq" id="WP_071310491.1">
    <property type="nucleotide sequence ID" value="NZ_MLQR01000036.1"/>
</dbReference>
<gene>
    <name evidence="14" type="ORF">BKP37_15345</name>
</gene>
<evidence type="ECO:0000256" key="10">
    <source>
        <dbReference type="SAM" id="Coils"/>
    </source>
</evidence>
<dbReference type="Gene3D" id="3.30.450.20">
    <property type="entry name" value="PAS domain"/>
    <property type="match status" value="1"/>
</dbReference>
<evidence type="ECO:0000313" key="15">
    <source>
        <dbReference type="Proteomes" id="UP000179524"/>
    </source>
</evidence>
<evidence type="ECO:0000256" key="6">
    <source>
        <dbReference type="ARBA" id="ARBA00023136"/>
    </source>
</evidence>
<evidence type="ECO:0000256" key="7">
    <source>
        <dbReference type="ARBA" id="ARBA00023224"/>
    </source>
</evidence>
<dbReference type="InterPro" id="IPR004089">
    <property type="entry name" value="MCPsignal_dom"/>
</dbReference>
<dbReference type="EMBL" id="MLQR01000036">
    <property type="protein sequence ID" value="OIJ11811.1"/>
    <property type="molecule type" value="Genomic_DNA"/>
</dbReference>
<dbReference type="InterPro" id="IPR003660">
    <property type="entry name" value="HAMP_dom"/>
</dbReference>
<keyword evidence="5 11" id="KW-1133">Transmembrane helix</keyword>
<dbReference type="SUPFAM" id="SSF58104">
    <property type="entry name" value="Methyl-accepting chemotaxis protein (MCP) signaling domain"/>
    <property type="match status" value="1"/>
</dbReference>
<dbReference type="CDD" id="cd06225">
    <property type="entry name" value="HAMP"/>
    <property type="match status" value="1"/>
</dbReference>
<dbReference type="OrthoDB" id="597657at2"/>
<keyword evidence="2" id="KW-1003">Cell membrane</keyword>
<dbReference type="Pfam" id="PF00672">
    <property type="entry name" value="HAMP"/>
    <property type="match status" value="1"/>
</dbReference>
<keyword evidence="10" id="KW-0175">Coiled coil</keyword>